<comment type="caution">
    <text evidence="3">The sequence shown here is derived from an EMBL/GenBank/DDBJ whole genome shotgun (WGS) entry which is preliminary data.</text>
</comment>
<feature type="region of interest" description="Disordered" evidence="1">
    <location>
        <begin position="250"/>
        <end position="281"/>
    </location>
</feature>
<gene>
    <name evidence="3" type="ORF">CWS20_13105</name>
</gene>
<feature type="compositionally biased region" description="Basic residues" evidence="1">
    <location>
        <begin position="267"/>
        <end position="281"/>
    </location>
</feature>
<accession>A0A2N0ZG90</accession>
<evidence type="ECO:0000256" key="1">
    <source>
        <dbReference type="SAM" id="MobiDB-lite"/>
    </source>
</evidence>
<feature type="transmembrane region" description="Helical" evidence="2">
    <location>
        <begin position="29"/>
        <end position="49"/>
    </location>
</feature>
<evidence type="ECO:0000313" key="3">
    <source>
        <dbReference type="EMBL" id="PKG28503.1"/>
    </source>
</evidence>
<evidence type="ECO:0000256" key="2">
    <source>
        <dbReference type="SAM" id="Phobius"/>
    </source>
</evidence>
<sequence>MLKQCKEEDFYQLRSVATGRLRPNKASSFLWTTFFISLLTNGIVIWGVYGTDYHLRPSWLLFANICLASLIIQLIIALFYSKETMAYRFQKAQSIFLSIAAFKMSIDMYASMTIISEGDIYPSHIKSTGFALFMGGLIYLIISTLRGIKRVQQGEFREGGKGLYDFKQSKASVSLPIIFGATMMGGSIARTLSNSTSEFAQVGAVYFGLLLAVILQYTMAFALPEFFLLTYCKLKFEFFHIQMPRRPLKETPRETLMAKKQAQQVKASKKGTQKKARSKKK</sequence>
<feature type="transmembrane region" description="Helical" evidence="2">
    <location>
        <begin position="173"/>
        <end position="192"/>
    </location>
</feature>
<keyword evidence="4" id="KW-1185">Reference proteome</keyword>
<feature type="transmembrane region" description="Helical" evidence="2">
    <location>
        <begin position="130"/>
        <end position="148"/>
    </location>
</feature>
<feature type="transmembrane region" description="Helical" evidence="2">
    <location>
        <begin position="204"/>
        <end position="229"/>
    </location>
</feature>
<keyword evidence="2" id="KW-0472">Membrane</keyword>
<feature type="transmembrane region" description="Helical" evidence="2">
    <location>
        <begin position="61"/>
        <end position="80"/>
    </location>
</feature>
<dbReference type="EMBL" id="PISD01000028">
    <property type="protein sequence ID" value="PKG28503.1"/>
    <property type="molecule type" value="Genomic_DNA"/>
</dbReference>
<proteinExistence type="predicted"/>
<name>A0A2N0ZG90_9BACI</name>
<dbReference type="RefSeq" id="WP_066193441.1">
    <property type="nucleotide sequence ID" value="NZ_JAFDQP010000003.1"/>
</dbReference>
<dbReference type="AlphaFoldDB" id="A0A2N0ZG90"/>
<evidence type="ECO:0000313" key="4">
    <source>
        <dbReference type="Proteomes" id="UP000233343"/>
    </source>
</evidence>
<organism evidence="3 4">
    <name type="scientific">Cytobacillus horneckiae</name>
    <dbReference type="NCBI Taxonomy" id="549687"/>
    <lineage>
        <taxon>Bacteria</taxon>
        <taxon>Bacillati</taxon>
        <taxon>Bacillota</taxon>
        <taxon>Bacilli</taxon>
        <taxon>Bacillales</taxon>
        <taxon>Bacillaceae</taxon>
        <taxon>Cytobacillus</taxon>
    </lineage>
</organism>
<keyword evidence="2" id="KW-1133">Transmembrane helix</keyword>
<keyword evidence="2" id="KW-0812">Transmembrane</keyword>
<feature type="transmembrane region" description="Helical" evidence="2">
    <location>
        <begin position="92"/>
        <end position="110"/>
    </location>
</feature>
<reference evidence="3 4" key="1">
    <citation type="journal article" date="2010" name="Int. J. Syst. Evol. Microbiol.">
        <title>Bacillus horneckiae sp. nov., isolated from a spacecraft-assembly clean room.</title>
        <authorList>
            <person name="Vaishampayan P."/>
            <person name="Probst A."/>
            <person name="Krishnamurthi S."/>
            <person name="Ghosh S."/>
            <person name="Osman S."/>
            <person name="McDowall A."/>
            <person name="Ruckmani A."/>
            <person name="Mayilraj S."/>
            <person name="Venkateswaran K."/>
        </authorList>
    </citation>
    <scope>NUCLEOTIDE SEQUENCE [LARGE SCALE GENOMIC DNA]</scope>
    <source>
        <strain evidence="4">1PO1SC</strain>
    </source>
</reference>
<dbReference type="Proteomes" id="UP000233343">
    <property type="component" value="Unassembled WGS sequence"/>
</dbReference>
<protein>
    <submittedName>
        <fullName evidence="3">Uncharacterized protein</fullName>
    </submittedName>
</protein>